<evidence type="ECO:0000313" key="2">
    <source>
        <dbReference type="EMBL" id="KAK2639893.1"/>
    </source>
</evidence>
<gene>
    <name evidence="2" type="ORF">Ddye_027688</name>
</gene>
<dbReference type="AlphaFoldDB" id="A0AAD9TQE4"/>
<organism evidence="2 3">
    <name type="scientific">Dipteronia dyeriana</name>
    <dbReference type="NCBI Taxonomy" id="168575"/>
    <lineage>
        <taxon>Eukaryota</taxon>
        <taxon>Viridiplantae</taxon>
        <taxon>Streptophyta</taxon>
        <taxon>Embryophyta</taxon>
        <taxon>Tracheophyta</taxon>
        <taxon>Spermatophyta</taxon>
        <taxon>Magnoliopsida</taxon>
        <taxon>eudicotyledons</taxon>
        <taxon>Gunneridae</taxon>
        <taxon>Pentapetalae</taxon>
        <taxon>rosids</taxon>
        <taxon>malvids</taxon>
        <taxon>Sapindales</taxon>
        <taxon>Sapindaceae</taxon>
        <taxon>Hippocastanoideae</taxon>
        <taxon>Acereae</taxon>
        <taxon>Dipteronia</taxon>
    </lineage>
</organism>
<dbReference type="InterPro" id="IPR008949">
    <property type="entry name" value="Isoprenoid_synthase_dom_sf"/>
</dbReference>
<dbReference type="GO" id="GO:0010333">
    <property type="term" value="F:terpene synthase activity"/>
    <property type="evidence" value="ECO:0007669"/>
    <property type="project" value="InterPro"/>
</dbReference>
<keyword evidence="3" id="KW-1185">Reference proteome</keyword>
<feature type="domain" description="Terpene synthase metal-binding" evidence="1">
    <location>
        <begin position="2"/>
        <end position="42"/>
    </location>
</feature>
<sequence>MKFGQKRGHTVYTIECYTKEYGLSIKEITEKFNQIIENAWKDINQQCLKPTPVLVDILLPIVNLARIMEVTYKDGDGFTYPQYLKDIFPTLFINQISI</sequence>
<accession>A0AAD9TQE4</accession>
<dbReference type="EMBL" id="JANJYI010000008">
    <property type="protein sequence ID" value="KAK2639893.1"/>
    <property type="molecule type" value="Genomic_DNA"/>
</dbReference>
<dbReference type="SUPFAM" id="SSF48576">
    <property type="entry name" value="Terpenoid synthases"/>
    <property type="match status" value="1"/>
</dbReference>
<name>A0AAD9TQE4_9ROSI</name>
<dbReference type="Gene3D" id="1.10.600.10">
    <property type="entry name" value="Farnesyl Diphosphate Synthase"/>
    <property type="match status" value="1"/>
</dbReference>
<comment type="caution">
    <text evidence="2">The sequence shown here is derived from an EMBL/GenBank/DDBJ whole genome shotgun (WGS) entry which is preliminary data.</text>
</comment>
<protein>
    <recommendedName>
        <fullName evidence="1">Terpene synthase metal-binding domain-containing protein</fullName>
    </recommendedName>
</protein>
<proteinExistence type="predicted"/>
<dbReference type="Pfam" id="PF03936">
    <property type="entry name" value="Terpene_synth_C"/>
    <property type="match status" value="1"/>
</dbReference>
<evidence type="ECO:0000259" key="1">
    <source>
        <dbReference type="Pfam" id="PF03936"/>
    </source>
</evidence>
<dbReference type="Proteomes" id="UP001280121">
    <property type="component" value="Unassembled WGS sequence"/>
</dbReference>
<reference evidence="2" key="1">
    <citation type="journal article" date="2023" name="Plant J.">
        <title>Genome sequences and population genomics provide insights into the demographic history, inbreeding, and mutation load of two 'living fossil' tree species of Dipteronia.</title>
        <authorList>
            <person name="Feng Y."/>
            <person name="Comes H.P."/>
            <person name="Chen J."/>
            <person name="Zhu S."/>
            <person name="Lu R."/>
            <person name="Zhang X."/>
            <person name="Li P."/>
            <person name="Qiu J."/>
            <person name="Olsen K.M."/>
            <person name="Qiu Y."/>
        </authorList>
    </citation>
    <scope>NUCLEOTIDE SEQUENCE</scope>
    <source>
        <strain evidence="2">KIB01</strain>
    </source>
</reference>
<evidence type="ECO:0000313" key="3">
    <source>
        <dbReference type="Proteomes" id="UP001280121"/>
    </source>
</evidence>
<dbReference type="InterPro" id="IPR005630">
    <property type="entry name" value="Terpene_synthase_metal-bd"/>
</dbReference>
<dbReference type="GO" id="GO:0000287">
    <property type="term" value="F:magnesium ion binding"/>
    <property type="evidence" value="ECO:0007669"/>
    <property type="project" value="InterPro"/>
</dbReference>